<evidence type="ECO:0000313" key="9">
    <source>
        <dbReference type="EMBL" id="GAO31136.1"/>
    </source>
</evidence>
<evidence type="ECO:0000256" key="2">
    <source>
        <dbReference type="ARBA" id="ARBA00022475"/>
    </source>
</evidence>
<reference evidence="9 10" key="1">
    <citation type="journal article" date="2015" name="Microbes Environ.">
        <title>Distribution and evolution of nitrogen fixation genes in the phylum bacteroidetes.</title>
        <authorList>
            <person name="Inoue J."/>
            <person name="Oshima K."/>
            <person name="Suda W."/>
            <person name="Sakamoto M."/>
            <person name="Iino T."/>
            <person name="Noda S."/>
            <person name="Hongoh Y."/>
            <person name="Hattori M."/>
            <person name="Ohkuma M."/>
        </authorList>
    </citation>
    <scope>NUCLEOTIDE SEQUENCE [LARGE SCALE GENOMIC DNA]</scope>
    <source>
        <strain evidence="9">JCM 15548</strain>
    </source>
</reference>
<dbReference type="STRING" id="1236989.JCM15548_13473"/>
<evidence type="ECO:0000256" key="3">
    <source>
        <dbReference type="ARBA" id="ARBA00022692"/>
    </source>
</evidence>
<keyword evidence="6" id="KW-0653">Protein transport</keyword>
<keyword evidence="10" id="KW-1185">Reference proteome</keyword>
<evidence type="ECO:0000256" key="7">
    <source>
        <dbReference type="SAM" id="Phobius"/>
    </source>
</evidence>
<keyword evidence="6" id="KW-0813">Transport</keyword>
<name>A0A0E9M173_9BACT</name>
<keyword evidence="5 7" id="KW-0472">Membrane</keyword>
<comment type="similarity">
    <text evidence="6">Belongs to the exbB/tolQ family.</text>
</comment>
<evidence type="ECO:0000256" key="4">
    <source>
        <dbReference type="ARBA" id="ARBA00022989"/>
    </source>
</evidence>
<keyword evidence="4 7" id="KW-1133">Transmembrane helix</keyword>
<dbReference type="OrthoDB" id="1001678at2"/>
<protein>
    <recommendedName>
        <fullName evidence="8">MotA/TolQ/ExbB proton channel domain-containing protein</fullName>
    </recommendedName>
</protein>
<evidence type="ECO:0000256" key="6">
    <source>
        <dbReference type="RuleBase" id="RU004057"/>
    </source>
</evidence>
<sequence length="122" mass="13827">MIIRHLYEGGIWFMLPIYLMWVVVAVLTVRFLLKRHHGAEKVVLKRMNTSILFFGSLAFLAGIMGQILGLFEALIVIQDLGGVSASMLAAGLRVSMIGTVYGFALFMLSVIIWYLFRHFFLK</sequence>
<evidence type="ECO:0000259" key="8">
    <source>
        <dbReference type="Pfam" id="PF01618"/>
    </source>
</evidence>
<feature type="transmembrane region" description="Helical" evidence="7">
    <location>
        <begin position="97"/>
        <end position="116"/>
    </location>
</feature>
<evidence type="ECO:0000313" key="10">
    <source>
        <dbReference type="Proteomes" id="UP000032900"/>
    </source>
</evidence>
<comment type="subcellular location">
    <subcellularLocation>
        <location evidence="1">Cell membrane</location>
        <topology evidence="1">Multi-pass membrane protein</topology>
    </subcellularLocation>
    <subcellularLocation>
        <location evidence="6">Membrane</location>
        <topology evidence="6">Multi-pass membrane protein</topology>
    </subcellularLocation>
</comment>
<dbReference type="GO" id="GO:0015031">
    <property type="term" value="P:protein transport"/>
    <property type="evidence" value="ECO:0007669"/>
    <property type="project" value="UniProtKB-KW"/>
</dbReference>
<accession>A0A0E9M173</accession>
<evidence type="ECO:0000256" key="1">
    <source>
        <dbReference type="ARBA" id="ARBA00004651"/>
    </source>
</evidence>
<dbReference type="EMBL" id="BAZW01000038">
    <property type="protein sequence ID" value="GAO31136.1"/>
    <property type="molecule type" value="Genomic_DNA"/>
</dbReference>
<dbReference type="Proteomes" id="UP000032900">
    <property type="component" value="Unassembled WGS sequence"/>
</dbReference>
<feature type="transmembrane region" description="Helical" evidence="7">
    <location>
        <begin position="53"/>
        <end position="77"/>
    </location>
</feature>
<keyword evidence="2" id="KW-1003">Cell membrane</keyword>
<proteinExistence type="inferred from homology"/>
<dbReference type="Pfam" id="PF01618">
    <property type="entry name" value="MotA_ExbB"/>
    <property type="match status" value="1"/>
</dbReference>
<feature type="transmembrane region" description="Helical" evidence="7">
    <location>
        <begin position="12"/>
        <end position="33"/>
    </location>
</feature>
<keyword evidence="3 7" id="KW-0812">Transmembrane</keyword>
<dbReference type="AlphaFoldDB" id="A0A0E9M173"/>
<gene>
    <name evidence="9" type="ORF">JCM15548_13473</name>
</gene>
<feature type="domain" description="MotA/TolQ/ExbB proton channel" evidence="8">
    <location>
        <begin position="30"/>
        <end position="117"/>
    </location>
</feature>
<dbReference type="RefSeq" id="WP_157482795.1">
    <property type="nucleotide sequence ID" value="NZ_BAZW01000038.1"/>
</dbReference>
<dbReference type="InterPro" id="IPR002898">
    <property type="entry name" value="MotA_ExbB_proton_chnl"/>
</dbReference>
<dbReference type="GO" id="GO:0005886">
    <property type="term" value="C:plasma membrane"/>
    <property type="evidence" value="ECO:0007669"/>
    <property type="project" value="UniProtKB-SubCell"/>
</dbReference>
<organism evidence="9 10">
    <name type="scientific">Geofilum rubicundum JCM 15548</name>
    <dbReference type="NCBI Taxonomy" id="1236989"/>
    <lineage>
        <taxon>Bacteria</taxon>
        <taxon>Pseudomonadati</taxon>
        <taxon>Bacteroidota</taxon>
        <taxon>Bacteroidia</taxon>
        <taxon>Marinilabiliales</taxon>
        <taxon>Marinilabiliaceae</taxon>
        <taxon>Geofilum</taxon>
    </lineage>
</organism>
<evidence type="ECO:0000256" key="5">
    <source>
        <dbReference type="ARBA" id="ARBA00023136"/>
    </source>
</evidence>
<comment type="caution">
    <text evidence="9">The sequence shown here is derived from an EMBL/GenBank/DDBJ whole genome shotgun (WGS) entry which is preliminary data.</text>
</comment>